<evidence type="ECO:0000313" key="6">
    <source>
        <dbReference type="Proteomes" id="UP000321820"/>
    </source>
</evidence>
<keyword evidence="2" id="KW-0732">Signal</keyword>
<dbReference type="EMBL" id="CP042806">
    <property type="protein sequence ID" value="QEE30485.1"/>
    <property type="molecule type" value="Genomic_DNA"/>
</dbReference>
<feature type="domain" description="Peptidase M61 catalytic" evidence="3">
    <location>
        <begin position="311"/>
        <end position="425"/>
    </location>
</feature>
<dbReference type="Gene3D" id="2.60.40.3650">
    <property type="match status" value="1"/>
</dbReference>
<dbReference type="KEGG" id="talb:FTW19_22360"/>
<dbReference type="AlphaFoldDB" id="A0A5B9EH60"/>
<evidence type="ECO:0000256" key="2">
    <source>
        <dbReference type="SAM" id="SignalP"/>
    </source>
</evidence>
<feature type="compositionally biased region" description="Polar residues" evidence="1">
    <location>
        <begin position="290"/>
        <end position="299"/>
    </location>
</feature>
<keyword evidence="6" id="KW-1185">Reference proteome</keyword>
<protein>
    <submittedName>
        <fullName evidence="5">M61 family metallopeptidase</fullName>
    </submittedName>
</protein>
<organism evidence="5 6">
    <name type="scientific">Terriglobus albidus</name>
    <dbReference type="NCBI Taxonomy" id="1592106"/>
    <lineage>
        <taxon>Bacteria</taxon>
        <taxon>Pseudomonadati</taxon>
        <taxon>Acidobacteriota</taxon>
        <taxon>Terriglobia</taxon>
        <taxon>Terriglobales</taxon>
        <taxon>Acidobacteriaceae</taxon>
        <taxon>Terriglobus</taxon>
    </lineage>
</organism>
<dbReference type="InterPro" id="IPR040756">
    <property type="entry name" value="Peptidase_M61_N"/>
</dbReference>
<feature type="chain" id="PRO_5022661071" evidence="2">
    <location>
        <begin position="28"/>
        <end position="640"/>
    </location>
</feature>
<dbReference type="Gene3D" id="1.10.390.10">
    <property type="entry name" value="Neutral Protease Domain 2"/>
    <property type="match status" value="1"/>
</dbReference>
<feature type="region of interest" description="Disordered" evidence="1">
    <location>
        <begin position="283"/>
        <end position="303"/>
    </location>
</feature>
<dbReference type="Pfam" id="PF05299">
    <property type="entry name" value="Peptidase_M61"/>
    <property type="match status" value="1"/>
</dbReference>
<dbReference type="InterPro" id="IPR007963">
    <property type="entry name" value="Peptidase_M61_catalytic"/>
</dbReference>
<dbReference type="Pfam" id="PF17899">
    <property type="entry name" value="Peptidase_M61_N"/>
    <property type="match status" value="1"/>
</dbReference>
<dbReference type="PIRSF" id="PIRSF016493">
    <property type="entry name" value="Glycyl_aminpptds"/>
    <property type="match status" value="1"/>
</dbReference>
<proteinExistence type="predicted"/>
<accession>A0A5B9EH60</accession>
<dbReference type="InterPro" id="IPR027268">
    <property type="entry name" value="Peptidase_M4/M1_CTD_sf"/>
</dbReference>
<evidence type="ECO:0000256" key="1">
    <source>
        <dbReference type="SAM" id="MobiDB-lite"/>
    </source>
</evidence>
<feature type="domain" description="Peptidase M61 N-terminal" evidence="4">
    <location>
        <begin position="46"/>
        <end position="212"/>
    </location>
</feature>
<reference evidence="5 6" key="1">
    <citation type="submission" date="2019-08" db="EMBL/GenBank/DDBJ databases">
        <title>Complete genome sequence of Terriglobus albidus strain ORNL.</title>
        <authorList>
            <person name="Podar M."/>
        </authorList>
    </citation>
    <scope>NUCLEOTIDE SEQUENCE [LARGE SCALE GENOMIC DNA]</scope>
    <source>
        <strain evidence="5 6">ORNL</strain>
    </source>
</reference>
<sequence length="640" mass="70630">MPFRLSARCLTGITLFACVFASLRIHAAPLAQTNNQTAAANPMTITANLTDAPRKLLHAEIEIPVKPGPFTFTAAKWIPGSHSPTGPIGEFAGIVVTGNGQAIPWRRDDIDLYAFHVVVPNGVTRLHIHDDFLAVSQGIDVAPNLAELEWERLMFYPAGVPVSQIVVVPSVIVPEGWHLGTALIPAKSTGNTTTFAQTTIRHLEDSPILTGRYFKEIPLAPGIAPQHFLDVAADSPQDLDQNLTPAFLAALNKLVPEAWAMYGSHHYDSYHFLLTLSDFAGRHGQEHQESSNNGGSHNAYSDPVQAVSNGELLPHEFTHSWNGKYRRPVGLDTPDFATPMKGELLWVYEGLTRLLGDVLAVRSGFETPEQFREALAYSAASLDQKPGRVWRNVEDSAISAPIQGGNMAYNNWRRSFDYYAEGELLWLHTDMLIRELTNGQKSLHDFCLVFFAKGGNTAPVTVPYNFDELVADLNQVAPYDWANFLREKITSLSPHADLDGITQSGWTLAYSDEASDYEKGEMGKTIDAYFSLGLLVREDGTIGDVRFFSPAFEAKLSPGEKIITIDGRAFSRSALHKALMERKPESTDVDASKPIFITVQLGNALRDVPIMYHDGERFPRLERTVNMPDLLSDLLAPLVK</sequence>
<name>A0A5B9EH60_9BACT</name>
<evidence type="ECO:0000313" key="5">
    <source>
        <dbReference type="EMBL" id="QEE30485.1"/>
    </source>
</evidence>
<dbReference type="OrthoDB" id="9778516at2"/>
<dbReference type="InterPro" id="IPR024191">
    <property type="entry name" value="Peptidase_M61"/>
</dbReference>
<feature type="signal peptide" evidence="2">
    <location>
        <begin position="1"/>
        <end position="27"/>
    </location>
</feature>
<evidence type="ECO:0000259" key="3">
    <source>
        <dbReference type="Pfam" id="PF05299"/>
    </source>
</evidence>
<gene>
    <name evidence="5" type="ORF">FTW19_22360</name>
</gene>
<dbReference type="Proteomes" id="UP000321820">
    <property type="component" value="Chromosome"/>
</dbReference>
<evidence type="ECO:0000259" key="4">
    <source>
        <dbReference type="Pfam" id="PF17899"/>
    </source>
</evidence>